<proteinExistence type="predicted"/>
<reference evidence="1" key="1">
    <citation type="submission" date="2016-10" db="EMBL/GenBank/DDBJ databases">
        <title>Sequence of Gallionella enrichment culture.</title>
        <authorList>
            <person name="Poehlein A."/>
            <person name="Muehling M."/>
            <person name="Daniel R."/>
        </authorList>
    </citation>
    <scope>NUCLEOTIDE SEQUENCE</scope>
</reference>
<accession>A0A1J5PDU7</accession>
<protein>
    <submittedName>
        <fullName evidence="1">Uncharacterized protein</fullName>
    </submittedName>
</protein>
<evidence type="ECO:0000313" key="1">
    <source>
        <dbReference type="EMBL" id="OIQ68944.1"/>
    </source>
</evidence>
<sequence length="58" mass="6261">MTRADMLTSSMVCNWLCRLSVQSKQDASSTASSLPSGPQMGAAEQLRLAKLLKKCSSR</sequence>
<comment type="caution">
    <text evidence="1">The sequence shown here is derived from an EMBL/GenBank/DDBJ whole genome shotgun (WGS) entry which is preliminary data.</text>
</comment>
<dbReference type="EMBL" id="MLJW01005008">
    <property type="protein sequence ID" value="OIQ68944.1"/>
    <property type="molecule type" value="Genomic_DNA"/>
</dbReference>
<organism evidence="1">
    <name type="scientific">mine drainage metagenome</name>
    <dbReference type="NCBI Taxonomy" id="410659"/>
    <lineage>
        <taxon>unclassified sequences</taxon>
        <taxon>metagenomes</taxon>
        <taxon>ecological metagenomes</taxon>
    </lineage>
</organism>
<name>A0A1J5PDU7_9ZZZZ</name>
<dbReference type="AlphaFoldDB" id="A0A1J5PDU7"/>
<gene>
    <name evidence="1" type="ORF">GALL_494570</name>
</gene>